<dbReference type="PATRIC" id="fig|271065.3.peg.1075"/>
<keyword evidence="1" id="KW-0732">Signal</keyword>
<dbReference type="Proteomes" id="UP000008315">
    <property type="component" value="Chromosome"/>
</dbReference>
<dbReference type="Pfam" id="PF07007">
    <property type="entry name" value="LprI"/>
    <property type="match status" value="1"/>
</dbReference>
<evidence type="ECO:0000259" key="2">
    <source>
        <dbReference type="Pfam" id="PF07007"/>
    </source>
</evidence>
<organism evidence="3 4">
    <name type="scientific">Methylotuvimicrobium alcaliphilum (strain DSM 19304 / NCIMB 14124 / VKM B-2133 / 20Z)</name>
    <name type="common">Methylomicrobium alcaliphilum</name>
    <dbReference type="NCBI Taxonomy" id="1091494"/>
    <lineage>
        <taxon>Bacteria</taxon>
        <taxon>Pseudomonadati</taxon>
        <taxon>Pseudomonadota</taxon>
        <taxon>Gammaproteobacteria</taxon>
        <taxon>Methylococcales</taxon>
        <taxon>Methylococcaceae</taxon>
        <taxon>Methylotuvimicrobium</taxon>
    </lineage>
</organism>
<feature type="domain" description="Lysozyme inhibitor LprI-like N-terminal" evidence="2">
    <location>
        <begin position="41"/>
        <end position="132"/>
    </location>
</feature>
<proteinExistence type="predicted"/>
<dbReference type="EMBL" id="FO082060">
    <property type="protein sequence ID" value="CCE22743.1"/>
    <property type="molecule type" value="Genomic_DNA"/>
</dbReference>
<dbReference type="STRING" id="1091494.MEALZ_1049"/>
<dbReference type="Gene3D" id="1.20.1270.180">
    <property type="match status" value="1"/>
</dbReference>
<feature type="signal peptide" evidence="1">
    <location>
        <begin position="1"/>
        <end position="25"/>
    </location>
</feature>
<reference evidence="4" key="1">
    <citation type="journal article" date="2012" name="J. Bacteriol.">
        <title>Genome sequence of the haloalkaliphilic methanotrophic bacterium Methylomicrobium alcaliphilum 20Z.</title>
        <authorList>
            <person name="Vuilleumier S."/>
            <person name="Khmelenina V.N."/>
            <person name="Bringel F."/>
            <person name="Reshetnikov A.S."/>
            <person name="Lajus A."/>
            <person name="Mangenot S."/>
            <person name="Rouy Z."/>
            <person name="Op den Camp H.J."/>
            <person name="Jetten M.S."/>
            <person name="Dispirito A.A."/>
            <person name="Dunfield P."/>
            <person name="Klotz M.G."/>
            <person name="Semrau J.D."/>
            <person name="Stein L.Y."/>
            <person name="Barbe V."/>
            <person name="Medigue C."/>
            <person name="Trotsenko Y.A."/>
            <person name="Kalyuzhnaya M.G."/>
        </authorList>
    </citation>
    <scope>NUCLEOTIDE SEQUENCE [LARGE SCALE GENOMIC DNA]</scope>
    <source>
        <strain evidence="4">DSM 19304 / NCIMB 14124 / VKM B-2133 / 20Z</strain>
    </source>
</reference>
<accession>G4ST33</accession>
<dbReference type="InterPro" id="IPR009739">
    <property type="entry name" value="LprI-like_N"/>
</dbReference>
<name>G4ST33_META2</name>
<evidence type="ECO:0000256" key="1">
    <source>
        <dbReference type="SAM" id="SignalP"/>
    </source>
</evidence>
<dbReference type="KEGG" id="mah:MEALZ_1049"/>
<evidence type="ECO:0000313" key="3">
    <source>
        <dbReference type="EMBL" id="CCE22743.1"/>
    </source>
</evidence>
<keyword evidence="4" id="KW-1185">Reference proteome</keyword>
<feature type="chain" id="PRO_5003468190" description="Lysozyme inhibitor LprI-like N-terminal domain-containing protein" evidence="1">
    <location>
        <begin position="26"/>
        <end position="146"/>
    </location>
</feature>
<evidence type="ECO:0000313" key="4">
    <source>
        <dbReference type="Proteomes" id="UP000008315"/>
    </source>
</evidence>
<protein>
    <recommendedName>
        <fullName evidence="2">Lysozyme inhibitor LprI-like N-terminal domain-containing protein</fullName>
    </recommendedName>
</protein>
<gene>
    <name evidence="3" type="ordered locus">MEALZ_1049</name>
</gene>
<dbReference type="AlphaFoldDB" id="G4ST33"/>
<sequence length="146" mass="16828">MRTRMKIYKSIFSLMAFGLTGPVMANIETEPHPTDIKYEACMEKTNGYPAMMNCIEIANSEWQKEMSVIYGKLQSRLKPEDSPALESAQKAWQAYHDAEFALYNAMQDGEEVDAFMFAEKKMRVIGDRTKELQNFSDYVFLAEPEQ</sequence>
<dbReference type="HOGENOM" id="CLU_128596_8_3_6"/>